<evidence type="ECO:0000256" key="4">
    <source>
        <dbReference type="SAM" id="Coils"/>
    </source>
</evidence>
<dbReference type="EMBL" id="CALNXK010000023">
    <property type="protein sequence ID" value="CAH3110724.1"/>
    <property type="molecule type" value="Genomic_DNA"/>
</dbReference>
<dbReference type="SUPFAM" id="SSF48452">
    <property type="entry name" value="TPR-like"/>
    <property type="match status" value="2"/>
</dbReference>
<organism evidence="5 6">
    <name type="scientific">Porites lobata</name>
    <dbReference type="NCBI Taxonomy" id="104759"/>
    <lineage>
        <taxon>Eukaryota</taxon>
        <taxon>Metazoa</taxon>
        <taxon>Cnidaria</taxon>
        <taxon>Anthozoa</taxon>
        <taxon>Hexacorallia</taxon>
        <taxon>Scleractinia</taxon>
        <taxon>Fungiina</taxon>
        <taxon>Poritidae</taxon>
        <taxon>Porites</taxon>
    </lineage>
</organism>
<feature type="repeat" description="TPR" evidence="3">
    <location>
        <begin position="692"/>
        <end position="725"/>
    </location>
</feature>
<feature type="repeat" description="TPR" evidence="3">
    <location>
        <begin position="859"/>
        <end position="892"/>
    </location>
</feature>
<dbReference type="InterPro" id="IPR011990">
    <property type="entry name" value="TPR-like_helical_dom_sf"/>
</dbReference>
<evidence type="ECO:0008006" key="7">
    <source>
        <dbReference type="Google" id="ProtNLM"/>
    </source>
</evidence>
<dbReference type="SUPFAM" id="SSF52540">
    <property type="entry name" value="P-loop containing nucleoside triphosphate hydrolases"/>
    <property type="match status" value="1"/>
</dbReference>
<proteinExistence type="predicted"/>
<accession>A0ABN8NIF7</accession>
<feature type="repeat" description="TPR" evidence="3">
    <location>
        <begin position="901"/>
        <end position="934"/>
    </location>
</feature>
<dbReference type="PROSITE" id="PS50005">
    <property type="entry name" value="TPR"/>
    <property type="match status" value="4"/>
</dbReference>
<keyword evidence="1" id="KW-0677">Repeat</keyword>
<sequence length="1207" mass="136509">MATSPEYTKEQLNYYRICYVTTDILTEGLRSVFKQEWDNRYKATLGEWKDDPKSGMDFYNSESPRNQKRNAHLLVTMTNGVRAQWDCTMLFYAILYSDCIGGGLSTTVKTSVDVLRKFRNEEFAHMPRGFLTDADFQTAISQVRGEFQSLGLSSSTKQIDDLKNPTSFPTEELRLIMKKVDDLEEELRQEKQQRKVLEDQLEKEISPFCVLPPKPSHHVTERNREANEITKQLKELKEANKNDISYLYISGNPGSGKSQLARLVAKRFFDEAKAIPSAAPCVMTLNAASPDSLLESYASFVRQLKCPEYAVTTTLNSKDITTEEKITNLKTLVATKIDLYTTWLLVVDNVSSMSWVHAYLPEWGNEQWSNGQVLITTQDVKSIPLTNSFVKHFSISRGMDVDDACSLLAMLSGISDCEMGKEAAKTLDYQPLALASAATYVNQVRQKKATSNFHWADFLEKVLTGKRGSTEKVLEESNPSYPKSMTSATSLAVENVMLSDKIIDQTFTLLSLCATQPLDLDIVNRYILKVDEQAEDKESIEMTLKRCSLVLFEEDQDRAFIRVHQVVHDAIKTLLMKDQSKRQMLHRTAKAAVTSFSQIIDAFPEDNRRYSDTIHIVPHLKAFITMNESALFSVENAHYFTEKTRLAEYVNSCLRLGVVCTEHCEFHTARKYYDNALSCLLRFVSPDHASVASIYDDLGSLHLKLGDRNSAKEYLNRALKIKLKKLGKDSISTATTFSHLASLHLLLGDLERAKEYQDSALKIYLKKLRPDHSYIARTYGNLGSIHKNMGELESAKKYVSFALEIQLKTCPDHTDVAITYSKLGDIHQQLGDLERAKEYQDRALAIFLKKRSPDHTAVATTYFKFGNIHQQLGDLQRAKEYQDRALAIFRKKLGSDHTDVATTYSKLGDIHQQLGDLQQAKEYQDRALAIILKKLGPDHTDVATTYSKLGDIHQQLGDLQQAKEFQHRALAIILKKLGPDHTDAAIRYSNLGDLHKQLGDLESAKEYQDRALAIRLKKLGPDHTAVATTYSKLGDIHQQLDDPQRAKEYQDRALAIRLKKLGPDHTAVATTYSKLGDIHQQLDDLQRAKEYQDRALAIRLKKLGPDHTDVATIYAHMGLIYLRLGDLGRAKEYGDHALAIYLQKLGPDHNCVATAYLNLGVIHQKSGDLESAKEYQDRALAIWLKKLGPDHTEVVTDCCELGDLERE</sequence>
<dbReference type="Pfam" id="PF13424">
    <property type="entry name" value="TPR_12"/>
    <property type="match status" value="6"/>
</dbReference>
<feature type="non-terminal residue" evidence="5">
    <location>
        <position position="1207"/>
    </location>
</feature>
<dbReference type="Pfam" id="PF13374">
    <property type="entry name" value="TPR_10"/>
    <property type="match status" value="1"/>
</dbReference>
<dbReference type="Proteomes" id="UP001159405">
    <property type="component" value="Unassembled WGS sequence"/>
</dbReference>
<evidence type="ECO:0000256" key="3">
    <source>
        <dbReference type="PROSITE-ProRule" id="PRU00339"/>
    </source>
</evidence>
<feature type="repeat" description="TPR" evidence="3">
    <location>
        <begin position="1153"/>
        <end position="1186"/>
    </location>
</feature>
<gene>
    <name evidence="5" type="ORF">PLOB_00019667</name>
</gene>
<feature type="coiled-coil region" evidence="4">
    <location>
        <begin position="173"/>
        <end position="242"/>
    </location>
</feature>
<dbReference type="InterPro" id="IPR019734">
    <property type="entry name" value="TPR_rpt"/>
</dbReference>
<keyword evidence="2 3" id="KW-0802">TPR repeat</keyword>
<dbReference type="PANTHER" id="PTHR45641">
    <property type="entry name" value="TETRATRICOPEPTIDE REPEAT PROTEIN (AFU_ORTHOLOGUE AFUA_6G03870)"/>
    <property type="match status" value="1"/>
</dbReference>
<protein>
    <recommendedName>
        <fullName evidence="7">Nephrocystin-3</fullName>
    </recommendedName>
</protein>
<evidence type="ECO:0000313" key="6">
    <source>
        <dbReference type="Proteomes" id="UP001159405"/>
    </source>
</evidence>
<evidence type="ECO:0000256" key="2">
    <source>
        <dbReference type="ARBA" id="ARBA00022803"/>
    </source>
</evidence>
<dbReference type="SMART" id="SM00028">
    <property type="entry name" value="TPR"/>
    <property type="match status" value="13"/>
</dbReference>
<dbReference type="Gene3D" id="1.25.40.10">
    <property type="entry name" value="Tetratricopeptide repeat domain"/>
    <property type="match status" value="4"/>
</dbReference>
<keyword evidence="4" id="KW-0175">Coiled coil</keyword>
<reference evidence="5 6" key="1">
    <citation type="submission" date="2022-05" db="EMBL/GenBank/DDBJ databases">
        <authorList>
            <consortium name="Genoscope - CEA"/>
            <person name="William W."/>
        </authorList>
    </citation>
    <scope>NUCLEOTIDE SEQUENCE [LARGE SCALE GENOMIC DNA]</scope>
</reference>
<comment type="caution">
    <text evidence="5">The sequence shown here is derived from an EMBL/GenBank/DDBJ whole genome shotgun (WGS) entry which is preliminary data.</text>
</comment>
<keyword evidence="6" id="KW-1185">Reference proteome</keyword>
<dbReference type="PANTHER" id="PTHR45641:SF19">
    <property type="entry name" value="NEPHROCYSTIN-3"/>
    <property type="match status" value="1"/>
</dbReference>
<name>A0ABN8NIF7_9CNID</name>
<evidence type="ECO:0000313" key="5">
    <source>
        <dbReference type="EMBL" id="CAH3110724.1"/>
    </source>
</evidence>
<evidence type="ECO:0000256" key="1">
    <source>
        <dbReference type="ARBA" id="ARBA00022737"/>
    </source>
</evidence>
<dbReference type="InterPro" id="IPR027417">
    <property type="entry name" value="P-loop_NTPase"/>
</dbReference>
<dbReference type="Gene3D" id="3.40.50.300">
    <property type="entry name" value="P-loop containing nucleotide triphosphate hydrolases"/>
    <property type="match status" value="1"/>
</dbReference>